<evidence type="ECO:0000256" key="1">
    <source>
        <dbReference type="SAM" id="MobiDB-lite"/>
    </source>
</evidence>
<evidence type="ECO:0000313" key="2">
    <source>
        <dbReference type="EMBL" id="ACK67811.1"/>
    </source>
</evidence>
<dbReference type="KEGG" id="cyp:PCC8801_3862"/>
<evidence type="ECO:0000313" key="3">
    <source>
        <dbReference type="Proteomes" id="UP000008204"/>
    </source>
</evidence>
<feature type="region of interest" description="Disordered" evidence="1">
    <location>
        <begin position="25"/>
        <end position="83"/>
    </location>
</feature>
<dbReference type="EMBL" id="CP001287">
    <property type="protein sequence ID" value="ACK67811.1"/>
    <property type="molecule type" value="Genomic_DNA"/>
</dbReference>
<keyword evidence="3" id="KW-1185">Reference proteome</keyword>
<gene>
    <name evidence="2" type="ordered locus">PCC8801_3862</name>
</gene>
<dbReference type="RefSeq" id="WP_012597068.1">
    <property type="nucleotide sequence ID" value="NC_011726.1"/>
</dbReference>
<proteinExistence type="predicted"/>
<sequence>MLKNLFGGKKQEFFVELDESQAAKVAAPAEAQETQPQPEVVAEADPGKVVAETQPEEVANPKKGKKTSIKKAAKKQGLEPQPVAVAPAATNGNVAKKQDPQEVEFATKYLMVPTGGRRRPGPSLNSFKNMARQVKTPRF</sequence>
<protein>
    <submittedName>
        <fullName evidence="2">Uncharacterized protein</fullName>
    </submittedName>
</protein>
<dbReference type="Proteomes" id="UP000008204">
    <property type="component" value="Chromosome"/>
</dbReference>
<dbReference type="AlphaFoldDB" id="B7K4A5"/>
<dbReference type="OrthoDB" id="468587at2"/>
<feature type="region of interest" description="Disordered" evidence="1">
    <location>
        <begin position="113"/>
        <end position="139"/>
    </location>
</feature>
<reference evidence="3" key="1">
    <citation type="journal article" date="2011" name="MBio">
        <title>Novel metabolic attributes of the genus Cyanothece, comprising a group of unicellular nitrogen-fixing Cyanobacteria.</title>
        <authorList>
            <person name="Bandyopadhyay A."/>
            <person name="Elvitigala T."/>
            <person name="Welsh E."/>
            <person name="Stockel J."/>
            <person name="Liberton M."/>
            <person name="Min H."/>
            <person name="Sherman L.A."/>
            <person name="Pakrasi H.B."/>
        </authorList>
    </citation>
    <scope>NUCLEOTIDE SEQUENCE [LARGE SCALE GENOMIC DNA]</scope>
    <source>
        <strain evidence="3">PCC 8801</strain>
    </source>
</reference>
<dbReference type="HOGENOM" id="CLU_123930_0_0_3"/>
<accession>B7K4A5</accession>
<name>B7K4A5_RIPO1</name>
<dbReference type="STRING" id="41431.PCC8801_3862"/>
<feature type="compositionally biased region" description="Basic residues" evidence="1">
    <location>
        <begin position="62"/>
        <end position="74"/>
    </location>
</feature>
<organism evidence="2 3">
    <name type="scientific">Rippkaea orientalis (strain PCC 8801 / RF-1)</name>
    <name type="common">Cyanothece sp. (strain PCC 8801)</name>
    <dbReference type="NCBI Taxonomy" id="41431"/>
    <lineage>
        <taxon>Bacteria</taxon>
        <taxon>Bacillati</taxon>
        <taxon>Cyanobacteriota</taxon>
        <taxon>Cyanophyceae</taxon>
        <taxon>Oscillatoriophycideae</taxon>
        <taxon>Chroococcales</taxon>
        <taxon>Aphanothecaceae</taxon>
        <taxon>Rippkaea</taxon>
        <taxon>Rippkaea orientalis</taxon>
    </lineage>
</organism>
<feature type="compositionally biased region" description="Low complexity" evidence="1">
    <location>
        <begin position="25"/>
        <end position="41"/>
    </location>
</feature>
<dbReference type="eggNOG" id="ENOG5030QDJ">
    <property type="taxonomic scope" value="Bacteria"/>
</dbReference>